<feature type="transmembrane region" description="Helical" evidence="6">
    <location>
        <begin position="176"/>
        <end position="193"/>
    </location>
</feature>
<dbReference type="InterPro" id="IPR011701">
    <property type="entry name" value="MFS"/>
</dbReference>
<feature type="transmembrane region" description="Helical" evidence="6">
    <location>
        <begin position="17"/>
        <end position="36"/>
    </location>
</feature>
<dbReference type="InterPro" id="IPR020846">
    <property type="entry name" value="MFS_dom"/>
</dbReference>
<keyword evidence="2" id="KW-1003">Cell membrane</keyword>
<feature type="transmembrane region" description="Helical" evidence="6">
    <location>
        <begin position="261"/>
        <end position="278"/>
    </location>
</feature>
<evidence type="ECO:0000256" key="6">
    <source>
        <dbReference type="SAM" id="Phobius"/>
    </source>
</evidence>
<feature type="transmembrane region" description="Helical" evidence="6">
    <location>
        <begin position="83"/>
        <end position="100"/>
    </location>
</feature>
<dbReference type="GO" id="GO:0005886">
    <property type="term" value="C:plasma membrane"/>
    <property type="evidence" value="ECO:0007669"/>
    <property type="project" value="UniProtKB-SubCell"/>
</dbReference>
<feature type="transmembrane region" description="Helical" evidence="6">
    <location>
        <begin position="221"/>
        <end position="241"/>
    </location>
</feature>
<dbReference type="SUPFAM" id="SSF103473">
    <property type="entry name" value="MFS general substrate transporter"/>
    <property type="match status" value="1"/>
</dbReference>
<keyword evidence="3 6" id="KW-0812">Transmembrane</keyword>
<dbReference type="Pfam" id="PF07690">
    <property type="entry name" value="MFS_1"/>
    <property type="match status" value="1"/>
</dbReference>
<feature type="transmembrane region" description="Helical" evidence="6">
    <location>
        <begin position="106"/>
        <end position="130"/>
    </location>
</feature>
<dbReference type="PANTHER" id="PTHR43124">
    <property type="entry name" value="PURINE EFFLUX PUMP PBUE"/>
    <property type="match status" value="1"/>
</dbReference>
<comment type="subcellular location">
    <subcellularLocation>
        <location evidence="1">Cell membrane</location>
        <topology evidence="1">Multi-pass membrane protein</topology>
    </subcellularLocation>
</comment>
<dbReference type="InterPro" id="IPR036259">
    <property type="entry name" value="MFS_trans_sf"/>
</dbReference>
<reference evidence="8 9" key="1">
    <citation type="submission" date="2020-07" db="EMBL/GenBank/DDBJ databases">
        <title>Sequencing the genomes of 1000 actinobacteria strains.</title>
        <authorList>
            <person name="Klenk H.-P."/>
        </authorList>
    </citation>
    <scope>NUCLEOTIDE SEQUENCE [LARGE SCALE GENOMIC DNA]</scope>
    <source>
        <strain evidence="8 9">DSM 17380</strain>
    </source>
</reference>
<dbReference type="EMBL" id="JACCBD010000001">
    <property type="protein sequence ID" value="NYD28246.1"/>
    <property type="molecule type" value="Genomic_DNA"/>
</dbReference>
<sequence length="411" mass="40508">MQSHGAQQSRLPGVSRYLVAATALVAVSYGMCRFGFGLTLPRISESLPVTASLAGGASSLSFASYCGAALIAGVLVSRSRGTAATVLAGLSGAAGAALIATAGGNAQLLCGVTLAGAAPGFVSPSVAQAIAELARRSDGAAVAREPRWQAIANAGTGFGVFGAGVAALWLPWRLSWSIYGGLAAVSAIAALVTERRARAMAPKQASSESASDSGAKRHRTFLAILPTVVLALCMGAGSAVFWTFGRSHAESTAGLSNTASLLLWCAVGAAGVAGALSGDLSQRLGFQRAWGLASVVLALSIGGVAASPPLLPPTGTTFVTLGLLFGASYVVLCGLQITGAALAWPESLGAGTAITFTAIAAGQAVGAASAGLVIDAAGSTVAFVCGALVCAAGGVAALLMPFGRRRATLYP</sequence>
<name>A0A852RFX0_9MICO</name>
<evidence type="ECO:0000259" key="7">
    <source>
        <dbReference type="PROSITE" id="PS50850"/>
    </source>
</evidence>
<dbReference type="Gene3D" id="1.20.1250.20">
    <property type="entry name" value="MFS general substrate transporter like domains"/>
    <property type="match status" value="2"/>
</dbReference>
<keyword evidence="5 6" id="KW-0472">Membrane</keyword>
<feature type="transmembrane region" description="Helical" evidence="6">
    <location>
        <begin position="380"/>
        <end position="402"/>
    </location>
</feature>
<evidence type="ECO:0000256" key="1">
    <source>
        <dbReference type="ARBA" id="ARBA00004651"/>
    </source>
</evidence>
<dbReference type="PANTHER" id="PTHR43124:SF3">
    <property type="entry name" value="CHLORAMPHENICOL EFFLUX PUMP RV0191"/>
    <property type="match status" value="1"/>
</dbReference>
<evidence type="ECO:0000256" key="3">
    <source>
        <dbReference type="ARBA" id="ARBA00022692"/>
    </source>
</evidence>
<feature type="transmembrane region" description="Helical" evidence="6">
    <location>
        <begin position="150"/>
        <end position="170"/>
    </location>
</feature>
<feature type="transmembrane region" description="Helical" evidence="6">
    <location>
        <begin position="56"/>
        <end position="76"/>
    </location>
</feature>
<dbReference type="Proteomes" id="UP000586095">
    <property type="component" value="Unassembled WGS sequence"/>
</dbReference>
<evidence type="ECO:0000256" key="5">
    <source>
        <dbReference type="ARBA" id="ARBA00023136"/>
    </source>
</evidence>
<dbReference type="AlphaFoldDB" id="A0A852RFX0"/>
<dbReference type="RefSeq" id="WP_185987920.1">
    <property type="nucleotide sequence ID" value="NZ_BAAALZ010000006.1"/>
</dbReference>
<protein>
    <submittedName>
        <fullName evidence="8">Putative MFS family arabinose efflux permease</fullName>
    </submittedName>
</protein>
<dbReference type="GO" id="GO:0022857">
    <property type="term" value="F:transmembrane transporter activity"/>
    <property type="evidence" value="ECO:0007669"/>
    <property type="project" value="InterPro"/>
</dbReference>
<dbReference type="PROSITE" id="PS50850">
    <property type="entry name" value="MFS"/>
    <property type="match status" value="1"/>
</dbReference>
<feature type="transmembrane region" description="Helical" evidence="6">
    <location>
        <begin position="323"/>
        <end position="344"/>
    </location>
</feature>
<evidence type="ECO:0000256" key="4">
    <source>
        <dbReference type="ARBA" id="ARBA00022989"/>
    </source>
</evidence>
<evidence type="ECO:0000313" key="9">
    <source>
        <dbReference type="Proteomes" id="UP000586095"/>
    </source>
</evidence>
<keyword evidence="4 6" id="KW-1133">Transmembrane helix</keyword>
<organism evidence="8 9">
    <name type="scientific">Leucobacter aridicollis</name>
    <dbReference type="NCBI Taxonomy" id="283878"/>
    <lineage>
        <taxon>Bacteria</taxon>
        <taxon>Bacillati</taxon>
        <taxon>Actinomycetota</taxon>
        <taxon>Actinomycetes</taxon>
        <taxon>Micrococcales</taxon>
        <taxon>Microbacteriaceae</taxon>
        <taxon>Leucobacter</taxon>
    </lineage>
</organism>
<evidence type="ECO:0000256" key="2">
    <source>
        <dbReference type="ARBA" id="ARBA00022475"/>
    </source>
</evidence>
<feature type="transmembrane region" description="Helical" evidence="6">
    <location>
        <begin position="290"/>
        <end position="311"/>
    </location>
</feature>
<gene>
    <name evidence="8" type="ORF">BJ960_003049</name>
</gene>
<comment type="caution">
    <text evidence="8">The sequence shown here is derived from an EMBL/GenBank/DDBJ whole genome shotgun (WGS) entry which is preliminary data.</text>
</comment>
<keyword evidence="9" id="KW-1185">Reference proteome</keyword>
<dbReference type="InterPro" id="IPR050189">
    <property type="entry name" value="MFS_Efflux_Transporters"/>
</dbReference>
<feature type="transmembrane region" description="Helical" evidence="6">
    <location>
        <begin position="351"/>
        <end position="374"/>
    </location>
</feature>
<evidence type="ECO:0000313" key="8">
    <source>
        <dbReference type="EMBL" id="NYD28246.1"/>
    </source>
</evidence>
<proteinExistence type="predicted"/>
<accession>A0A852RFX0</accession>
<feature type="domain" description="Major facilitator superfamily (MFS) profile" evidence="7">
    <location>
        <begin position="16"/>
        <end position="405"/>
    </location>
</feature>